<dbReference type="GO" id="GO:0005783">
    <property type="term" value="C:endoplasmic reticulum"/>
    <property type="evidence" value="ECO:0007669"/>
    <property type="project" value="TreeGrafter"/>
</dbReference>
<accession>A0AAN6GPY0</accession>
<evidence type="ECO:0000256" key="1">
    <source>
        <dbReference type="ARBA" id="ARBA00004141"/>
    </source>
</evidence>
<dbReference type="PANTHER" id="PTHR10250:SF26">
    <property type="entry name" value="GLUTATHIONE S-TRANSFERASE 3, MITOCHONDRIAL"/>
    <property type="match status" value="1"/>
</dbReference>
<dbReference type="SUPFAM" id="SSF161084">
    <property type="entry name" value="MAPEG domain-like"/>
    <property type="match status" value="1"/>
</dbReference>
<reference evidence="6" key="1">
    <citation type="journal article" date="2023" name="PhytoFront">
        <title>Draft Genome Resources of Seven Strains of Tilletia horrida, Causal Agent of Kernel Smut of Rice.</title>
        <authorList>
            <person name="Khanal S."/>
            <person name="Antony Babu S."/>
            <person name="Zhou X.G."/>
        </authorList>
    </citation>
    <scope>NUCLEOTIDE SEQUENCE</scope>
    <source>
        <strain evidence="6">TX6</strain>
    </source>
</reference>
<dbReference type="GO" id="GO:0016020">
    <property type="term" value="C:membrane"/>
    <property type="evidence" value="ECO:0007669"/>
    <property type="project" value="UniProtKB-SubCell"/>
</dbReference>
<keyword evidence="7" id="KW-1185">Reference proteome</keyword>
<protein>
    <recommendedName>
        <fullName evidence="8">Membrane-associated proteins in eicosanoid and glutathione metabolism</fullName>
    </recommendedName>
</protein>
<evidence type="ECO:0000256" key="5">
    <source>
        <dbReference type="SAM" id="Phobius"/>
    </source>
</evidence>
<keyword evidence="4 5" id="KW-0472">Membrane</keyword>
<dbReference type="InterPro" id="IPR050997">
    <property type="entry name" value="MAPEG"/>
</dbReference>
<evidence type="ECO:0008006" key="8">
    <source>
        <dbReference type="Google" id="ProtNLM"/>
    </source>
</evidence>
<organism evidence="6 7">
    <name type="scientific">Tilletia horrida</name>
    <dbReference type="NCBI Taxonomy" id="155126"/>
    <lineage>
        <taxon>Eukaryota</taxon>
        <taxon>Fungi</taxon>
        <taxon>Dikarya</taxon>
        <taxon>Basidiomycota</taxon>
        <taxon>Ustilaginomycotina</taxon>
        <taxon>Exobasidiomycetes</taxon>
        <taxon>Tilletiales</taxon>
        <taxon>Tilletiaceae</taxon>
        <taxon>Tilletia</taxon>
    </lineage>
</organism>
<dbReference type="Proteomes" id="UP001176517">
    <property type="component" value="Unassembled WGS sequence"/>
</dbReference>
<dbReference type="EMBL" id="JAPDMZ010000073">
    <property type="protein sequence ID" value="KAK0551701.1"/>
    <property type="molecule type" value="Genomic_DNA"/>
</dbReference>
<dbReference type="InterPro" id="IPR023352">
    <property type="entry name" value="MAPEG-like_dom_sf"/>
</dbReference>
<evidence type="ECO:0000313" key="6">
    <source>
        <dbReference type="EMBL" id="KAK0551701.1"/>
    </source>
</evidence>
<evidence type="ECO:0000256" key="4">
    <source>
        <dbReference type="ARBA" id="ARBA00023136"/>
    </source>
</evidence>
<dbReference type="AlphaFoldDB" id="A0AAN6GPY0"/>
<feature type="transmembrane region" description="Helical" evidence="5">
    <location>
        <begin position="127"/>
        <end position="146"/>
    </location>
</feature>
<dbReference type="GO" id="GO:0005635">
    <property type="term" value="C:nuclear envelope"/>
    <property type="evidence" value="ECO:0007669"/>
    <property type="project" value="TreeGrafter"/>
</dbReference>
<keyword evidence="2 5" id="KW-0812">Transmembrane</keyword>
<name>A0AAN6GPY0_9BASI</name>
<dbReference type="GO" id="GO:0004602">
    <property type="term" value="F:glutathione peroxidase activity"/>
    <property type="evidence" value="ECO:0007669"/>
    <property type="project" value="TreeGrafter"/>
</dbReference>
<comment type="subcellular location">
    <subcellularLocation>
        <location evidence="1">Membrane</location>
        <topology evidence="1">Multi-pass membrane protein</topology>
    </subcellularLocation>
</comment>
<evidence type="ECO:0000256" key="3">
    <source>
        <dbReference type="ARBA" id="ARBA00022989"/>
    </source>
</evidence>
<dbReference type="InterPro" id="IPR001129">
    <property type="entry name" value="Membr-assoc_MAPEG"/>
</dbReference>
<evidence type="ECO:0000256" key="2">
    <source>
        <dbReference type="ARBA" id="ARBA00022692"/>
    </source>
</evidence>
<dbReference type="Gene3D" id="1.20.120.550">
    <property type="entry name" value="Membrane associated eicosanoid/glutathione metabolism-like domain"/>
    <property type="match status" value="1"/>
</dbReference>
<proteinExistence type="predicted"/>
<dbReference type="GO" id="GO:0004364">
    <property type="term" value="F:glutathione transferase activity"/>
    <property type="evidence" value="ECO:0007669"/>
    <property type="project" value="TreeGrafter"/>
</dbReference>
<feature type="transmembrane region" description="Helical" evidence="5">
    <location>
        <begin position="6"/>
        <end position="30"/>
    </location>
</feature>
<gene>
    <name evidence="6" type="ORF">OC846_003193</name>
</gene>
<keyword evidence="3 5" id="KW-1133">Transmembrane helix</keyword>
<dbReference type="PANTHER" id="PTHR10250">
    <property type="entry name" value="MICROSOMAL GLUTATHIONE S-TRANSFERASE"/>
    <property type="match status" value="1"/>
</dbReference>
<sequence>MTTPTIVLTLPATYGWVGIAAFATIALTGWQTIKVAGARKAAGIKYPQLYAETHQAEKSRSAHIFNCTQRAHANTMESQPGVLFSTFVAGLKYPRAAAALCGIWTAARVVYTIGYCTGDPKKRSSGAAPAALALLGLYGLTAYTLFDLVAQNNFKF</sequence>
<dbReference type="Pfam" id="PF01124">
    <property type="entry name" value="MAPEG"/>
    <property type="match status" value="1"/>
</dbReference>
<comment type="caution">
    <text evidence="6">The sequence shown here is derived from an EMBL/GenBank/DDBJ whole genome shotgun (WGS) entry which is preliminary data.</text>
</comment>
<evidence type="ECO:0000313" key="7">
    <source>
        <dbReference type="Proteomes" id="UP001176517"/>
    </source>
</evidence>